<protein>
    <submittedName>
        <fullName evidence="3">SLAC1 anion channel family protein</fullName>
    </submittedName>
</protein>
<feature type="region of interest" description="Disordered" evidence="1">
    <location>
        <begin position="1"/>
        <end position="56"/>
    </location>
</feature>
<name>A0ABS6HA25_9PROT</name>
<feature type="transmembrane region" description="Helical" evidence="2">
    <location>
        <begin position="262"/>
        <end position="281"/>
    </location>
</feature>
<comment type="caution">
    <text evidence="3">The sequence shown here is derived from an EMBL/GenBank/DDBJ whole genome shotgun (WGS) entry which is preliminary data.</text>
</comment>
<dbReference type="InterPro" id="IPR052951">
    <property type="entry name" value="Tellurite_res_ion_channel"/>
</dbReference>
<dbReference type="InterPro" id="IPR004695">
    <property type="entry name" value="SLAC1/Mae1/Ssu1/TehA"/>
</dbReference>
<keyword evidence="2" id="KW-0472">Membrane</keyword>
<feature type="transmembrane region" description="Helical" evidence="2">
    <location>
        <begin position="318"/>
        <end position="334"/>
    </location>
</feature>
<evidence type="ECO:0000313" key="3">
    <source>
        <dbReference type="EMBL" id="MBU8545559.1"/>
    </source>
</evidence>
<organism evidence="3 4">
    <name type="scientific">Falsiroseomonas oleicola</name>
    <dbReference type="NCBI Taxonomy" id="2801474"/>
    <lineage>
        <taxon>Bacteria</taxon>
        <taxon>Pseudomonadati</taxon>
        <taxon>Pseudomonadota</taxon>
        <taxon>Alphaproteobacteria</taxon>
        <taxon>Acetobacterales</taxon>
        <taxon>Roseomonadaceae</taxon>
        <taxon>Falsiroseomonas</taxon>
    </lineage>
</organism>
<feature type="transmembrane region" description="Helical" evidence="2">
    <location>
        <begin position="72"/>
        <end position="90"/>
    </location>
</feature>
<dbReference type="RefSeq" id="WP_216877568.1">
    <property type="nucleotide sequence ID" value="NZ_JAERQM010000005.1"/>
</dbReference>
<gene>
    <name evidence="3" type="ORF">JJQ90_17675</name>
</gene>
<keyword evidence="4" id="KW-1185">Reference proteome</keyword>
<dbReference type="PANTHER" id="PTHR37955:SF1">
    <property type="entry name" value="DEP DOMAIN-CONTAINING PROTEIN"/>
    <property type="match status" value="1"/>
</dbReference>
<feature type="transmembrane region" description="Helical" evidence="2">
    <location>
        <begin position="199"/>
        <end position="217"/>
    </location>
</feature>
<feature type="compositionally biased region" description="Pro residues" evidence="1">
    <location>
        <begin position="43"/>
        <end position="56"/>
    </location>
</feature>
<feature type="transmembrane region" description="Helical" evidence="2">
    <location>
        <begin position="169"/>
        <end position="187"/>
    </location>
</feature>
<proteinExistence type="predicted"/>
<evidence type="ECO:0000256" key="1">
    <source>
        <dbReference type="SAM" id="MobiDB-lite"/>
    </source>
</evidence>
<keyword evidence="2" id="KW-0812">Transmembrane</keyword>
<accession>A0ABS6HA25</accession>
<feature type="transmembrane region" description="Helical" evidence="2">
    <location>
        <begin position="340"/>
        <end position="358"/>
    </location>
</feature>
<dbReference type="EMBL" id="JAERQM010000005">
    <property type="protein sequence ID" value="MBU8545559.1"/>
    <property type="molecule type" value="Genomic_DNA"/>
</dbReference>
<feature type="transmembrane region" description="Helical" evidence="2">
    <location>
        <begin position="102"/>
        <end position="123"/>
    </location>
</feature>
<sequence length="375" mass="38735">MSGTRKRGATVKAPGKAPAKAPAKPRPAAVPAEAAPIEAGGLPPVPSQPPAPPVAPPAAVPVPPAPPGLAHLPLPLLVMPMGLGGVGLAWREASVSLGMPGFVGEVLLALTALVWLLVVGAQALRALRHPEAMWAEFRHPVRVAFAAAPTIGLLILSGAVHPYAPGFGAALWCIAVPLHLVVAMGILRRLLAGRGEVAMLAPPLLIPFVGNILAPVFGARMGFHDASWMIFGVGLLMWVAITPLLLYRLIAGPPLPLAMRPSVAIFLAPPAVGALAVIALTGEAHSLSLTFTGVALLMAAALLSLAREFAWVPFSLSWWGFTFPTAAFAVLLMAEGFHPLLAGLALAVTTGLTGWIAWRTFAAARAGVFLRPEAH</sequence>
<evidence type="ECO:0000256" key="2">
    <source>
        <dbReference type="SAM" id="Phobius"/>
    </source>
</evidence>
<reference evidence="3 4" key="1">
    <citation type="submission" date="2021-01" db="EMBL/GenBank/DDBJ databases">
        <title>Roseomonas sp. nov, a bacterium isolated from an oil production mixture in Yumen Oilfield.</title>
        <authorList>
            <person name="Wu D."/>
        </authorList>
    </citation>
    <scope>NUCLEOTIDE SEQUENCE [LARGE SCALE GENOMIC DNA]</scope>
    <source>
        <strain evidence="3 4">ROY-5-3</strain>
    </source>
</reference>
<dbReference type="Pfam" id="PF03595">
    <property type="entry name" value="SLAC1"/>
    <property type="match status" value="1"/>
</dbReference>
<feature type="transmembrane region" description="Helical" evidence="2">
    <location>
        <begin position="229"/>
        <end position="250"/>
    </location>
</feature>
<feature type="compositionally biased region" description="Low complexity" evidence="1">
    <location>
        <begin position="10"/>
        <end position="42"/>
    </location>
</feature>
<dbReference type="PANTHER" id="PTHR37955">
    <property type="entry name" value="TELLURITE RESISTANCE PROTEIN TEHA"/>
    <property type="match status" value="1"/>
</dbReference>
<keyword evidence="2" id="KW-1133">Transmembrane helix</keyword>
<feature type="transmembrane region" description="Helical" evidence="2">
    <location>
        <begin position="143"/>
        <end position="163"/>
    </location>
</feature>
<dbReference type="CDD" id="cd09323">
    <property type="entry name" value="TDT_SLAC1_like"/>
    <property type="match status" value="1"/>
</dbReference>
<dbReference type="Proteomes" id="UP000689967">
    <property type="component" value="Unassembled WGS sequence"/>
</dbReference>
<evidence type="ECO:0000313" key="4">
    <source>
        <dbReference type="Proteomes" id="UP000689967"/>
    </source>
</evidence>
<feature type="transmembrane region" description="Helical" evidence="2">
    <location>
        <begin position="287"/>
        <end position="306"/>
    </location>
</feature>